<dbReference type="PANTHER" id="PTHR11076:SF35">
    <property type="entry name" value="DNA REPAIR PROTEIN HOMOLOG YOBH"/>
    <property type="match status" value="1"/>
</dbReference>
<evidence type="ECO:0000256" key="10">
    <source>
        <dbReference type="ARBA" id="ARBA00022842"/>
    </source>
</evidence>
<comment type="function">
    <text evidence="15">Poorly processive, error-prone DNA polymerase involved in untargeted mutagenesis. Copies undamaged DNA at stalled replication forks, which arise in vivo from mismatched or misaligned primer ends. These misaligned primers can be extended by PolIV. Exhibits no 3'-5' exonuclease (proofreading) activity. May be involved in translesional synthesis, in conjunction with the beta clamp from PolIII.</text>
</comment>
<dbReference type="CDD" id="cd03586">
    <property type="entry name" value="PolY_Pol_IV_kappa"/>
    <property type="match status" value="1"/>
</dbReference>
<keyword evidence="5 15" id="KW-0808">Transferase</keyword>
<feature type="binding site" evidence="15">
    <location>
        <position position="105"/>
    </location>
    <ligand>
        <name>Mg(2+)</name>
        <dbReference type="ChEBI" id="CHEBI:18420"/>
    </ligand>
</feature>
<protein>
    <recommendedName>
        <fullName evidence="15">DNA polymerase IV</fullName>
        <shortName evidence="15">Pol IV</shortName>
        <ecNumber evidence="15">2.7.7.7</ecNumber>
    </recommendedName>
</protein>
<reference evidence="17" key="1">
    <citation type="journal article" date="2021" name="PeerJ">
        <title>Extensive microbial diversity within the chicken gut microbiome revealed by metagenomics and culture.</title>
        <authorList>
            <person name="Gilroy R."/>
            <person name="Ravi A."/>
            <person name="Getino M."/>
            <person name="Pursley I."/>
            <person name="Horton D.L."/>
            <person name="Alikhan N.F."/>
            <person name="Baker D."/>
            <person name="Gharbi K."/>
            <person name="Hall N."/>
            <person name="Watson M."/>
            <person name="Adriaenssens E.M."/>
            <person name="Foster-Nyarko E."/>
            <person name="Jarju S."/>
            <person name="Secka A."/>
            <person name="Antonio M."/>
            <person name="Oren A."/>
            <person name="Chaudhuri R.R."/>
            <person name="La Ragione R."/>
            <person name="Hildebrand F."/>
            <person name="Pallen M.J."/>
        </authorList>
    </citation>
    <scope>NUCLEOTIDE SEQUENCE</scope>
    <source>
        <strain evidence="17">CHK188-16595</strain>
    </source>
</reference>
<dbReference type="SUPFAM" id="SSF56672">
    <property type="entry name" value="DNA/RNA polymerases"/>
    <property type="match status" value="1"/>
</dbReference>
<keyword evidence="13 15" id="KW-0234">DNA repair</keyword>
<dbReference type="Pfam" id="PF00817">
    <property type="entry name" value="IMS"/>
    <property type="match status" value="1"/>
</dbReference>
<dbReference type="InterPro" id="IPR001126">
    <property type="entry name" value="UmuC"/>
</dbReference>
<dbReference type="GO" id="GO:0003887">
    <property type="term" value="F:DNA-directed DNA polymerase activity"/>
    <property type="evidence" value="ECO:0007669"/>
    <property type="project" value="UniProtKB-UniRule"/>
</dbReference>
<keyword evidence="6 15" id="KW-0548">Nucleotidyltransferase</keyword>
<evidence type="ECO:0000256" key="11">
    <source>
        <dbReference type="ARBA" id="ARBA00022932"/>
    </source>
</evidence>
<keyword evidence="12 15" id="KW-0238">DNA-binding</keyword>
<keyword evidence="3 15" id="KW-0515">Mutator protein</keyword>
<keyword evidence="8 15" id="KW-0479">Metal-binding</keyword>
<comment type="similarity">
    <text evidence="2 15">Belongs to the DNA polymerase type-Y family.</text>
</comment>
<dbReference type="GO" id="GO:0006281">
    <property type="term" value="P:DNA repair"/>
    <property type="evidence" value="ECO:0007669"/>
    <property type="project" value="UniProtKB-UniRule"/>
</dbReference>
<keyword evidence="7 15" id="KW-0235">DNA replication</keyword>
<dbReference type="Gene3D" id="1.10.150.20">
    <property type="entry name" value="5' to 3' exonuclease, C-terminal subdomain"/>
    <property type="match status" value="1"/>
</dbReference>
<keyword evidence="11 15" id="KW-0239">DNA-directed DNA polymerase</keyword>
<evidence type="ECO:0000256" key="5">
    <source>
        <dbReference type="ARBA" id="ARBA00022679"/>
    </source>
</evidence>
<dbReference type="Gene3D" id="3.30.70.270">
    <property type="match status" value="1"/>
</dbReference>
<dbReference type="Gene3D" id="3.30.1490.100">
    <property type="entry name" value="DNA polymerase, Y-family, little finger domain"/>
    <property type="match status" value="1"/>
</dbReference>
<dbReference type="NCBIfam" id="NF002677">
    <property type="entry name" value="PRK02406.1"/>
    <property type="match status" value="1"/>
</dbReference>
<keyword evidence="10 15" id="KW-0460">Magnesium</keyword>
<dbReference type="InterPro" id="IPR053848">
    <property type="entry name" value="IMS_HHH_1"/>
</dbReference>
<evidence type="ECO:0000256" key="2">
    <source>
        <dbReference type="ARBA" id="ARBA00010945"/>
    </source>
</evidence>
<dbReference type="GO" id="GO:0003684">
    <property type="term" value="F:damaged DNA binding"/>
    <property type="evidence" value="ECO:0007669"/>
    <property type="project" value="InterPro"/>
</dbReference>
<dbReference type="InterPro" id="IPR043502">
    <property type="entry name" value="DNA/RNA_pol_sf"/>
</dbReference>
<comment type="cofactor">
    <cofactor evidence="15">
        <name>Mg(2+)</name>
        <dbReference type="ChEBI" id="CHEBI:18420"/>
    </cofactor>
    <text evidence="15">Binds 2 magnesium ions per subunit.</text>
</comment>
<dbReference type="EMBL" id="DWXN01000002">
    <property type="protein sequence ID" value="HJB74261.1"/>
    <property type="molecule type" value="Genomic_DNA"/>
</dbReference>
<evidence type="ECO:0000256" key="8">
    <source>
        <dbReference type="ARBA" id="ARBA00022723"/>
    </source>
</evidence>
<comment type="caution">
    <text evidence="17">The sequence shown here is derived from an EMBL/GenBank/DDBJ whole genome shotgun (WGS) entry which is preliminary data.</text>
</comment>
<evidence type="ECO:0000256" key="1">
    <source>
        <dbReference type="ARBA" id="ARBA00004496"/>
    </source>
</evidence>
<feature type="binding site" evidence="15">
    <location>
        <position position="9"/>
    </location>
    <ligand>
        <name>Mg(2+)</name>
        <dbReference type="ChEBI" id="CHEBI:18420"/>
    </ligand>
</feature>
<dbReference type="HAMAP" id="MF_01113">
    <property type="entry name" value="DNApol_IV"/>
    <property type="match status" value="1"/>
</dbReference>
<dbReference type="InterPro" id="IPR022880">
    <property type="entry name" value="DNApol_IV"/>
</dbReference>
<accession>A0A9D2MHL3</accession>
<dbReference type="Gene3D" id="3.40.1170.60">
    <property type="match status" value="1"/>
</dbReference>
<evidence type="ECO:0000256" key="12">
    <source>
        <dbReference type="ARBA" id="ARBA00023125"/>
    </source>
</evidence>
<reference evidence="17" key="2">
    <citation type="submission" date="2021-04" db="EMBL/GenBank/DDBJ databases">
        <authorList>
            <person name="Gilroy R."/>
        </authorList>
    </citation>
    <scope>NUCLEOTIDE SEQUENCE</scope>
    <source>
        <strain evidence="17">CHK188-16595</strain>
    </source>
</reference>
<comment type="subunit">
    <text evidence="15">Monomer.</text>
</comment>
<feature type="domain" description="UmuC" evidence="16">
    <location>
        <begin position="5"/>
        <end position="184"/>
    </location>
</feature>
<gene>
    <name evidence="15 17" type="primary">dinB</name>
    <name evidence="17" type="ORF">IAA37_01120</name>
</gene>
<evidence type="ECO:0000256" key="13">
    <source>
        <dbReference type="ARBA" id="ARBA00023204"/>
    </source>
</evidence>
<dbReference type="InterPro" id="IPR036775">
    <property type="entry name" value="DNA_pol_Y-fam_lit_finger_sf"/>
</dbReference>
<dbReference type="SUPFAM" id="SSF100879">
    <property type="entry name" value="Lesion bypass DNA polymerase (Y-family), little finger domain"/>
    <property type="match status" value="1"/>
</dbReference>
<dbReference type="AlphaFoldDB" id="A0A9D2MHL3"/>
<keyword evidence="4 15" id="KW-0963">Cytoplasm</keyword>
<evidence type="ECO:0000256" key="14">
    <source>
        <dbReference type="ARBA" id="ARBA00049244"/>
    </source>
</evidence>
<dbReference type="PANTHER" id="PTHR11076">
    <property type="entry name" value="DNA REPAIR POLYMERASE UMUC / TRANSFERASE FAMILY MEMBER"/>
    <property type="match status" value="1"/>
</dbReference>
<dbReference type="GO" id="GO:0000287">
    <property type="term" value="F:magnesium ion binding"/>
    <property type="evidence" value="ECO:0007669"/>
    <property type="project" value="UniProtKB-UniRule"/>
</dbReference>
<organism evidence="17 18">
    <name type="scientific">Candidatus Eubacterium faecale</name>
    <dbReference type="NCBI Taxonomy" id="2838568"/>
    <lineage>
        <taxon>Bacteria</taxon>
        <taxon>Bacillati</taxon>
        <taxon>Bacillota</taxon>
        <taxon>Clostridia</taxon>
        <taxon>Eubacteriales</taxon>
        <taxon>Eubacteriaceae</taxon>
        <taxon>Eubacterium</taxon>
    </lineage>
</organism>
<evidence type="ECO:0000256" key="9">
    <source>
        <dbReference type="ARBA" id="ARBA00022763"/>
    </source>
</evidence>
<feature type="active site" evidence="15">
    <location>
        <position position="106"/>
    </location>
</feature>
<evidence type="ECO:0000256" key="6">
    <source>
        <dbReference type="ARBA" id="ARBA00022695"/>
    </source>
</evidence>
<comment type="subcellular location">
    <subcellularLocation>
        <location evidence="1 15">Cytoplasm</location>
    </subcellularLocation>
</comment>
<dbReference type="InterPro" id="IPR050116">
    <property type="entry name" value="DNA_polymerase-Y"/>
</dbReference>
<dbReference type="GO" id="GO:0006261">
    <property type="term" value="P:DNA-templated DNA replication"/>
    <property type="evidence" value="ECO:0007669"/>
    <property type="project" value="UniProtKB-UniRule"/>
</dbReference>
<proteinExistence type="inferred from homology"/>
<comment type="catalytic activity">
    <reaction evidence="14 15">
        <text>DNA(n) + a 2'-deoxyribonucleoside 5'-triphosphate = DNA(n+1) + diphosphate</text>
        <dbReference type="Rhea" id="RHEA:22508"/>
        <dbReference type="Rhea" id="RHEA-COMP:17339"/>
        <dbReference type="Rhea" id="RHEA-COMP:17340"/>
        <dbReference type="ChEBI" id="CHEBI:33019"/>
        <dbReference type="ChEBI" id="CHEBI:61560"/>
        <dbReference type="ChEBI" id="CHEBI:173112"/>
        <dbReference type="EC" id="2.7.7.7"/>
    </reaction>
</comment>
<evidence type="ECO:0000256" key="4">
    <source>
        <dbReference type="ARBA" id="ARBA00022490"/>
    </source>
</evidence>
<evidence type="ECO:0000313" key="18">
    <source>
        <dbReference type="Proteomes" id="UP000823877"/>
    </source>
</evidence>
<dbReference type="PROSITE" id="PS50173">
    <property type="entry name" value="UMUC"/>
    <property type="match status" value="1"/>
</dbReference>
<evidence type="ECO:0000259" key="16">
    <source>
        <dbReference type="PROSITE" id="PS50173"/>
    </source>
</evidence>
<name>A0A9D2MHL3_9FIRM</name>
<evidence type="ECO:0000256" key="15">
    <source>
        <dbReference type="HAMAP-Rule" id="MF_01113"/>
    </source>
</evidence>
<evidence type="ECO:0000256" key="7">
    <source>
        <dbReference type="ARBA" id="ARBA00022705"/>
    </source>
</evidence>
<dbReference type="Pfam" id="PF21999">
    <property type="entry name" value="IMS_HHH_1"/>
    <property type="match status" value="1"/>
</dbReference>
<sequence>MERAILHIDCNKFYASVECLHHPEIRDKPVAVGGSEEARHGIVLTKNEIAARYGVSTGEPLWQARQKCPDLVVMPPNFPLYVRFSKMARNIYRDYSRQIEPFGLDENWIDVTGSRQSPAAIAQEIRRRVKYELGITVSVGVSWNKIFAKFGSDYKKPDAVTVISRENYKDIVWKSPCSDLLFVGPATKRKLNSYGIYTVGELAESGLDFLRSVFGKNGEVLYTFANGLDAAPVCDMEDEQAVKSIGNSTTTPRDMVNDRDVKTVMTVLAESVARRLREHGVKGRGVSISVRDCELRSFTRQAKMKMYTDVSSEILSAAMALFRANYNWERPLRSIGVTVSDFGSEFLQFDLGGSVEKHEKLEKLETALDDIRRRFGNYAVQRASLLAAKDLSHFNPHDDHTIHPEGYFKEYKGA</sequence>
<dbReference type="EC" id="2.7.7.7" evidence="15"/>
<dbReference type="GO" id="GO:0005829">
    <property type="term" value="C:cytosol"/>
    <property type="evidence" value="ECO:0007669"/>
    <property type="project" value="TreeGrafter"/>
</dbReference>
<evidence type="ECO:0000256" key="3">
    <source>
        <dbReference type="ARBA" id="ARBA00022457"/>
    </source>
</evidence>
<dbReference type="Proteomes" id="UP000823877">
    <property type="component" value="Unassembled WGS sequence"/>
</dbReference>
<dbReference type="Pfam" id="PF11799">
    <property type="entry name" value="IMS_C"/>
    <property type="match status" value="1"/>
</dbReference>
<evidence type="ECO:0000313" key="17">
    <source>
        <dbReference type="EMBL" id="HJB74261.1"/>
    </source>
</evidence>
<dbReference type="GO" id="GO:0009432">
    <property type="term" value="P:SOS response"/>
    <property type="evidence" value="ECO:0007669"/>
    <property type="project" value="TreeGrafter"/>
</dbReference>
<dbReference type="InterPro" id="IPR017961">
    <property type="entry name" value="DNA_pol_Y-fam_little_finger"/>
</dbReference>
<dbReference type="GO" id="GO:0042276">
    <property type="term" value="P:error-prone translesion synthesis"/>
    <property type="evidence" value="ECO:0007669"/>
    <property type="project" value="TreeGrafter"/>
</dbReference>
<feature type="site" description="Substrate discrimination" evidence="15">
    <location>
        <position position="14"/>
    </location>
</feature>
<dbReference type="InterPro" id="IPR043128">
    <property type="entry name" value="Rev_trsase/Diguanyl_cyclase"/>
</dbReference>
<keyword evidence="9 15" id="KW-0227">DNA damage</keyword>